<dbReference type="EMBL" id="SOZI01000012">
    <property type="protein sequence ID" value="TNY23340.1"/>
    <property type="molecule type" value="Genomic_DNA"/>
</dbReference>
<comment type="caution">
    <text evidence="6">The sequence shown here is derived from an EMBL/GenBank/DDBJ whole genome shotgun (WGS) entry which is preliminary data.</text>
</comment>
<dbReference type="GO" id="GO:0043023">
    <property type="term" value="F:ribosomal large subunit binding"/>
    <property type="evidence" value="ECO:0007669"/>
    <property type="project" value="TreeGrafter"/>
</dbReference>
<evidence type="ECO:0000256" key="4">
    <source>
        <dbReference type="SAM" id="MobiDB-lite"/>
    </source>
</evidence>
<reference evidence="6 7" key="1">
    <citation type="submission" date="2019-03" db="EMBL/GenBank/DDBJ databases">
        <title>Rhodosporidium diobovatum UCD-FST 08-225 genome sequencing, assembly, and annotation.</title>
        <authorList>
            <person name="Fakankun I.U."/>
            <person name="Fristensky B."/>
            <person name="Levin D.B."/>
        </authorList>
    </citation>
    <scope>NUCLEOTIDE SEQUENCE [LARGE SCALE GENOMIC DNA]</scope>
    <source>
        <strain evidence="6 7">UCD-FST 08-225</strain>
    </source>
</reference>
<dbReference type="Gene3D" id="1.10.132.20">
    <property type="entry name" value="Ribosome-recycling factor"/>
    <property type="match status" value="1"/>
</dbReference>
<evidence type="ECO:0000313" key="7">
    <source>
        <dbReference type="Proteomes" id="UP000311382"/>
    </source>
</evidence>
<dbReference type="InterPro" id="IPR036191">
    <property type="entry name" value="RRF_sf"/>
</dbReference>
<dbReference type="PANTHER" id="PTHR20982:SF3">
    <property type="entry name" value="MITOCHONDRIAL RIBOSOME RECYCLING FACTOR PSEUDO 1"/>
    <property type="match status" value="1"/>
</dbReference>
<dbReference type="FunFam" id="3.30.1360.40:FF:000001">
    <property type="entry name" value="Ribosome-recycling factor"/>
    <property type="match status" value="1"/>
</dbReference>
<name>A0A5C5G2G4_9BASI</name>
<dbReference type="SUPFAM" id="SSF55194">
    <property type="entry name" value="Ribosome recycling factor, RRF"/>
    <property type="match status" value="1"/>
</dbReference>
<evidence type="ECO:0000259" key="5">
    <source>
        <dbReference type="Pfam" id="PF01765"/>
    </source>
</evidence>
<proteinExistence type="inferred from homology"/>
<feature type="domain" description="Ribosome recycling factor" evidence="5">
    <location>
        <begin position="126"/>
        <end position="282"/>
    </location>
</feature>
<evidence type="ECO:0000313" key="6">
    <source>
        <dbReference type="EMBL" id="TNY23340.1"/>
    </source>
</evidence>
<dbReference type="STRING" id="5288.A0A5C5G2G4"/>
<feature type="region of interest" description="Disordered" evidence="4">
    <location>
        <begin position="239"/>
        <end position="265"/>
    </location>
</feature>
<dbReference type="InterPro" id="IPR023584">
    <property type="entry name" value="Ribosome_recyc_fac_dom"/>
</dbReference>
<organism evidence="6 7">
    <name type="scientific">Rhodotorula diobovata</name>
    <dbReference type="NCBI Taxonomy" id="5288"/>
    <lineage>
        <taxon>Eukaryota</taxon>
        <taxon>Fungi</taxon>
        <taxon>Dikarya</taxon>
        <taxon>Basidiomycota</taxon>
        <taxon>Pucciniomycotina</taxon>
        <taxon>Microbotryomycetes</taxon>
        <taxon>Sporidiobolales</taxon>
        <taxon>Sporidiobolaceae</taxon>
        <taxon>Rhodotorula</taxon>
    </lineage>
</organism>
<dbReference type="AlphaFoldDB" id="A0A5C5G2G4"/>
<dbReference type="GO" id="GO:0006412">
    <property type="term" value="P:translation"/>
    <property type="evidence" value="ECO:0007669"/>
    <property type="project" value="UniProtKB-KW"/>
</dbReference>
<dbReference type="Pfam" id="PF01765">
    <property type="entry name" value="RRF"/>
    <property type="match status" value="1"/>
</dbReference>
<dbReference type="Proteomes" id="UP000311382">
    <property type="component" value="Unassembled WGS sequence"/>
</dbReference>
<keyword evidence="7" id="KW-1185">Reference proteome</keyword>
<dbReference type="Gene3D" id="3.30.1360.40">
    <property type="match status" value="1"/>
</dbReference>
<evidence type="ECO:0000256" key="1">
    <source>
        <dbReference type="ARBA" id="ARBA00005912"/>
    </source>
</evidence>
<sequence length="284" mass="31304">MSLRAAHACLRPALRCTASSYPYPAPLALLSLPARPAFISPPVSTPPSLLVRHKKTKAKKQDDADYDPTPPSKGKGKKHGKGHLVTEQELLDTQLPGEQFELKVLETNMSDAVDRLRVALKQVVGRVGRVSPTLLDNVRVETPEGKRPLNEFASVSVKDGKDLLVSCYEEAGVKPVTAAIYASPLNLTPQPAGATSIRVPVPRPDWDKRQQLVRDAQALCEKARIAVRQVRIDGQKEIKRDQDNKIVGKDEARTEGKKLDDATKKKTAEVDRIFEEAKKVLMDE</sequence>
<keyword evidence="2" id="KW-0648">Protein biosynthesis</keyword>
<evidence type="ECO:0000256" key="2">
    <source>
        <dbReference type="ARBA" id="ARBA00022917"/>
    </source>
</evidence>
<feature type="region of interest" description="Disordered" evidence="4">
    <location>
        <begin position="43"/>
        <end position="82"/>
    </location>
</feature>
<dbReference type="GO" id="GO:0005739">
    <property type="term" value="C:mitochondrion"/>
    <property type="evidence" value="ECO:0007669"/>
    <property type="project" value="TreeGrafter"/>
</dbReference>
<gene>
    <name evidence="6" type="ORF">DMC30DRAFT_414212</name>
</gene>
<dbReference type="OrthoDB" id="407355at2759"/>
<evidence type="ECO:0000256" key="3">
    <source>
        <dbReference type="ARBA" id="ARBA00024909"/>
    </source>
</evidence>
<protein>
    <submittedName>
        <fullName evidence="6">Ribosome recycling factor-domain-containing protein</fullName>
    </submittedName>
</protein>
<comment type="function">
    <text evidence="3">Necessary for protein synthesis in mitochondria. Functions as a ribosome recycling factor in mitochondria.</text>
</comment>
<dbReference type="InterPro" id="IPR002661">
    <property type="entry name" value="Ribosome_recyc_fac"/>
</dbReference>
<dbReference type="PANTHER" id="PTHR20982">
    <property type="entry name" value="RIBOSOME RECYCLING FACTOR"/>
    <property type="match status" value="1"/>
</dbReference>
<accession>A0A5C5G2G4</accession>
<comment type="similarity">
    <text evidence="1">Belongs to the RRF family.</text>
</comment>